<evidence type="ECO:0000313" key="3">
    <source>
        <dbReference type="Proteomes" id="UP000887013"/>
    </source>
</evidence>
<keyword evidence="3" id="KW-1185">Reference proteome</keyword>
<name>A0A8X6Q9A7_NEPPI</name>
<accession>A0A8X6Q9A7</accession>
<reference evidence="2" key="1">
    <citation type="submission" date="2020-08" db="EMBL/GenBank/DDBJ databases">
        <title>Multicomponent nature underlies the extraordinary mechanical properties of spider dragline silk.</title>
        <authorList>
            <person name="Kono N."/>
            <person name="Nakamura H."/>
            <person name="Mori M."/>
            <person name="Yoshida Y."/>
            <person name="Ohtoshi R."/>
            <person name="Malay A.D."/>
            <person name="Moran D.A.P."/>
            <person name="Tomita M."/>
            <person name="Numata K."/>
            <person name="Arakawa K."/>
        </authorList>
    </citation>
    <scope>NUCLEOTIDE SEQUENCE</scope>
</reference>
<evidence type="ECO:0000313" key="2">
    <source>
        <dbReference type="EMBL" id="GFU06844.1"/>
    </source>
</evidence>
<dbReference type="InterPro" id="IPR040676">
    <property type="entry name" value="DUF5641"/>
</dbReference>
<dbReference type="Pfam" id="PF18701">
    <property type="entry name" value="DUF5641"/>
    <property type="match status" value="1"/>
</dbReference>
<protein>
    <submittedName>
        <fullName evidence="2">Integrase catalytic domain-containing protein</fullName>
    </submittedName>
</protein>
<dbReference type="EMBL" id="BMAW01028313">
    <property type="protein sequence ID" value="GFU06844.1"/>
    <property type="molecule type" value="Genomic_DNA"/>
</dbReference>
<sequence>MAAYVLRFCNNIKKNSPKLVNSLSLEEIEKVEETLIKIMHSEWPSEIYLGELIRSPKVASRRKRISPGEIVIVELKNPNRINWPLNQVIELFPYKDGVERMVKLRLASGEIMRPRQRIYPLVLSASDHLSEDHQGTDTAAPNPGPYCS</sequence>
<evidence type="ECO:0000259" key="1">
    <source>
        <dbReference type="Pfam" id="PF18701"/>
    </source>
</evidence>
<proteinExistence type="predicted"/>
<gene>
    <name evidence="2" type="primary">AVEN_98881_1</name>
    <name evidence="2" type="ORF">NPIL_425601</name>
</gene>
<feature type="domain" description="DUF5641" evidence="1">
    <location>
        <begin position="40"/>
        <end position="121"/>
    </location>
</feature>
<dbReference type="Proteomes" id="UP000887013">
    <property type="component" value="Unassembled WGS sequence"/>
</dbReference>
<dbReference type="OrthoDB" id="6434609at2759"/>
<organism evidence="2 3">
    <name type="scientific">Nephila pilipes</name>
    <name type="common">Giant wood spider</name>
    <name type="synonym">Nephila maculata</name>
    <dbReference type="NCBI Taxonomy" id="299642"/>
    <lineage>
        <taxon>Eukaryota</taxon>
        <taxon>Metazoa</taxon>
        <taxon>Ecdysozoa</taxon>
        <taxon>Arthropoda</taxon>
        <taxon>Chelicerata</taxon>
        <taxon>Arachnida</taxon>
        <taxon>Araneae</taxon>
        <taxon>Araneomorphae</taxon>
        <taxon>Entelegynae</taxon>
        <taxon>Araneoidea</taxon>
        <taxon>Nephilidae</taxon>
        <taxon>Nephila</taxon>
    </lineage>
</organism>
<dbReference type="AlphaFoldDB" id="A0A8X6Q9A7"/>
<comment type="caution">
    <text evidence="2">The sequence shown here is derived from an EMBL/GenBank/DDBJ whole genome shotgun (WGS) entry which is preliminary data.</text>
</comment>